<gene>
    <name evidence="7" type="ORF">D6Z83_04440</name>
    <name evidence="8" type="ORF">EBE87_21785</name>
</gene>
<evidence type="ECO:0000313" key="9">
    <source>
        <dbReference type="Proteomes" id="UP000274097"/>
    </source>
</evidence>
<dbReference type="Proteomes" id="UP000274097">
    <property type="component" value="Unassembled WGS sequence"/>
</dbReference>
<comment type="subcellular location">
    <subcellularLocation>
        <location evidence="1">Membrane</location>
        <topology evidence="1">Multi-pass membrane protein</topology>
    </subcellularLocation>
</comment>
<evidence type="ECO:0000256" key="4">
    <source>
        <dbReference type="ARBA" id="ARBA00023136"/>
    </source>
</evidence>
<dbReference type="RefSeq" id="WP_120637130.1">
    <property type="nucleotide sequence ID" value="NZ_RAQU01000017.1"/>
</dbReference>
<evidence type="ECO:0000256" key="3">
    <source>
        <dbReference type="ARBA" id="ARBA00022989"/>
    </source>
</evidence>
<dbReference type="Pfam" id="PF04138">
    <property type="entry name" value="GtrA_DPMS_TM"/>
    <property type="match status" value="1"/>
</dbReference>
<evidence type="ECO:0000313" key="10">
    <source>
        <dbReference type="Proteomes" id="UP000278036"/>
    </source>
</evidence>
<keyword evidence="4 5" id="KW-0472">Membrane</keyword>
<dbReference type="Proteomes" id="UP000278036">
    <property type="component" value="Unassembled WGS sequence"/>
</dbReference>
<accession>A0A3A9JGB2</accession>
<evidence type="ECO:0000313" key="8">
    <source>
        <dbReference type="EMBL" id="RMI19153.1"/>
    </source>
</evidence>
<feature type="transmembrane region" description="Helical" evidence="5">
    <location>
        <begin position="81"/>
        <end position="103"/>
    </location>
</feature>
<dbReference type="GO" id="GO:0016020">
    <property type="term" value="C:membrane"/>
    <property type="evidence" value="ECO:0007669"/>
    <property type="project" value="UniProtKB-SubCell"/>
</dbReference>
<feature type="transmembrane region" description="Helical" evidence="5">
    <location>
        <begin position="115"/>
        <end position="135"/>
    </location>
</feature>
<evidence type="ECO:0000256" key="5">
    <source>
        <dbReference type="SAM" id="Phobius"/>
    </source>
</evidence>
<dbReference type="EMBL" id="RAQU01000017">
    <property type="protein sequence ID" value="RKK05370.1"/>
    <property type="molecule type" value="Genomic_DNA"/>
</dbReference>
<keyword evidence="9" id="KW-1185">Reference proteome</keyword>
<evidence type="ECO:0000256" key="1">
    <source>
        <dbReference type="ARBA" id="ARBA00004141"/>
    </source>
</evidence>
<dbReference type="EMBL" id="RFLX01000024">
    <property type="protein sequence ID" value="RMI19153.1"/>
    <property type="molecule type" value="Genomic_DNA"/>
</dbReference>
<evidence type="ECO:0000256" key="2">
    <source>
        <dbReference type="ARBA" id="ARBA00022692"/>
    </source>
</evidence>
<organism evidence="7 10">
    <name type="scientific">Teichococcus wenyumeiae</name>
    <dbReference type="NCBI Taxonomy" id="2478470"/>
    <lineage>
        <taxon>Bacteria</taxon>
        <taxon>Pseudomonadati</taxon>
        <taxon>Pseudomonadota</taxon>
        <taxon>Alphaproteobacteria</taxon>
        <taxon>Acetobacterales</taxon>
        <taxon>Roseomonadaceae</taxon>
        <taxon>Roseomonas</taxon>
    </lineage>
</organism>
<dbReference type="AlphaFoldDB" id="A0A3A9JGB2"/>
<proteinExistence type="predicted"/>
<dbReference type="InParanoid" id="A0A3A9JGB2"/>
<comment type="caution">
    <text evidence="7">The sequence shown here is derived from an EMBL/GenBank/DDBJ whole genome shotgun (WGS) entry which is preliminary data.</text>
</comment>
<reference evidence="7 10" key="1">
    <citation type="submission" date="2018-09" db="EMBL/GenBank/DDBJ databases">
        <title>Roseomonas sp. nov., isolated from feces of Tibetan antelopes in the Qinghai-Tibet plateau, China.</title>
        <authorList>
            <person name="Tian Z."/>
        </authorList>
    </citation>
    <scope>NUCLEOTIDE SEQUENCE [LARGE SCALE GENOMIC DNA]</scope>
    <source>
        <strain evidence="8 9">Z23</strain>
        <strain evidence="7 10">Z24</strain>
    </source>
</reference>
<dbReference type="InterPro" id="IPR007267">
    <property type="entry name" value="GtrA_DPMS_TM"/>
</dbReference>
<feature type="transmembrane region" description="Helical" evidence="5">
    <location>
        <begin position="36"/>
        <end position="61"/>
    </location>
</feature>
<evidence type="ECO:0000259" key="6">
    <source>
        <dbReference type="Pfam" id="PF04138"/>
    </source>
</evidence>
<evidence type="ECO:0000313" key="7">
    <source>
        <dbReference type="EMBL" id="RKK05370.1"/>
    </source>
</evidence>
<sequence>MSPKALVFLISLPKPARFLLAGGGAAAINWLARFPLSWVLPFFAAVLTAAAIGMLAGFVLYRGFVFPGSERPILLQARDFFAVNVISSAVVALLAVVLLHLAVQLGADVQIAEAAAHAAAIGLGAALNYFGHNLFTFGPRDRAARV</sequence>
<dbReference type="GO" id="GO:0000271">
    <property type="term" value="P:polysaccharide biosynthetic process"/>
    <property type="evidence" value="ECO:0007669"/>
    <property type="project" value="InterPro"/>
</dbReference>
<name>A0A3A9JGB2_9PROT</name>
<protein>
    <submittedName>
        <fullName evidence="7">GtrA family protein</fullName>
    </submittedName>
</protein>
<keyword evidence="3 5" id="KW-1133">Transmembrane helix</keyword>
<feature type="domain" description="GtrA/DPMS transmembrane" evidence="6">
    <location>
        <begin position="17"/>
        <end position="137"/>
    </location>
</feature>
<dbReference type="OrthoDB" id="7060875at2"/>
<keyword evidence="2 5" id="KW-0812">Transmembrane</keyword>